<reference evidence="1" key="1">
    <citation type="submission" date="2021-02" db="EMBL/GenBank/DDBJ databases">
        <authorList>
            <person name="Nieuwenhuis M."/>
            <person name="Van De Peppel L.J.J."/>
        </authorList>
    </citation>
    <scope>NUCLEOTIDE SEQUENCE</scope>
    <source>
        <strain evidence="1">D49</strain>
    </source>
</reference>
<keyword evidence="2" id="KW-1185">Reference proteome</keyword>
<evidence type="ECO:0000313" key="2">
    <source>
        <dbReference type="Proteomes" id="UP000717328"/>
    </source>
</evidence>
<sequence>MRNVIDLQLADIKSRALRGERNNERIKRLQKSIHILELYNMRDLFKDIHGLDGLKLCVKEHIGLDVHGTPFDHSLWVYLHFRRSGYLSDKSLAEESMRYVSMWRDTRLAIEEPFRSHGLLPLGILGSAPPGQELREWNRAKVVCPQVQRLLVEDGGDVYTSRGKSKPSQQRKKWSLKYHEANDELIQDVEPGKQVEPMPTRQTSVPNEDFLVSAQTTSMNIATPGTSDRQDQTHRPATNLRVAQALVKPPMLKYVLPEYGRKIAFAAGNESEGGK</sequence>
<comment type="caution">
    <text evidence="1">The sequence shown here is derived from an EMBL/GenBank/DDBJ whole genome shotgun (WGS) entry which is preliminary data.</text>
</comment>
<gene>
    <name evidence="1" type="ORF">H0H81_004099</name>
</gene>
<dbReference type="OrthoDB" id="26838at2759"/>
<dbReference type="AlphaFoldDB" id="A0A9P7FV09"/>
<dbReference type="EMBL" id="JABCKI010005819">
    <property type="protein sequence ID" value="KAG5637579.1"/>
    <property type="molecule type" value="Genomic_DNA"/>
</dbReference>
<organism evidence="1 2">
    <name type="scientific">Sphagnurus paluster</name>
    <dbReference type="NCBI Taxonomy" id="117069"/>
    <lineage>
        <taxon>Eukaryota</taxon>
        <taxon>Fungi</taxon>
        <taxon>Dikarya</taxon>
        <taxon>Basidiomycota</taxon>
        <taxon>Agaricomycotina</taxon>
        <taxon>Agaricomycetes</taxon>
        <taxon>Agaricomycetidae</taxon>
        <taxon>Agaricales</taxon>
        <taxon>Tricholomatineae</taxon>
        <taxon>Lyophyllaceae</taxon>
        <taxon>Sphagnurus</taxon>
    </lineage>
</organism>
<dbReference type="Proteomes" id="UP000717328">
    <property type="component" value="Unassembled WGS sequence"/>
</dbReference>
<accession>A0A9P7FV09</accession>
<protein>
    <submittedName>
        <fullName evidence="1">Uncharacterized protein</fullName>
    </submittedName>
</protein>
<evidence type="ECO:0000313" key="1">
    <source>
        <dbReference type="EMBL" id="KAG5637579.1"/>
    </source>
</evidence>
<proteinExistence type="predicted"/>
<name>A0A9P7FV09_9AGAR</name>
<reference evidence="1" key="2">
    <citation type="submission" date="2021-10" db="EMBL/GenBank/DDBJ databases">
        <title>Phylogenomics reveals ancestral predisposition of the termite-cultivated fungus Termitomyces towards a domesticated lifestyle.</title>
        <authorList>
            <person name="Auxier B."/>
            <person name="Grum-Grzhimaylo A."/>
            <person name="Cardenas M.E."/>
            <person name="Lodge J.D."/>
            <person name="Laessoe T."/>
            <person name="Pedersen O."/>
            <person name="Smith M.E."/>
            <person name="Kuyper T.W."/>
            <person name="Franco-Molano E.A."/>
            <person name="Baroni T.J."/>
            <person name="Aanen D.K."/>
        </authorList>
    </citation>
    <scope>NUCLEOTIDE SEQUENCE</scope>
    <source>
        <strain evidence="1">D49</strain>
    </source>
</reference>